<reference evidence="2 3" key="2">
    <citation type="submission" date="2019-04" db="EMBL/GenBank/DDBJ databases">
        <title>The genome sequence of big-headed turtle.</title>
        <authorList>
            <person name="Gong S."/>
        </authorList>
    </citation>
    <scope>NUCLEOTIDE SEQUENCE [LARGE SCALE GENOMIC DNA]</scope>
    <source>
        <strain evidence="2">DO16091913</strain>
        <tissue evidence="2">Muscle</tissue>
    </source>
</reference>
<keyword evidence="1" id="KW-1133">Transmembrane helix</keyword>
<evidence type="ECO:0000313" key="3">
    <source>
        <dbReference type="Proteomes" id="UP000297703"/>
    </source>
</evidence>
<name>A0A4D9DMJ0_9SAUR</name>
<keyword evidence="1" id="KW-0812">Transmembrane</keyword>
<organism evidence="2 3">
    <name type="scientific">Platysternon megacephalum</name>
    <name type="common">big-headed turtle</name>
    <dbReference type="NCBI Taxonomy" id="55544"/>
    <lineage>
        <taxon>Eukaryota</taxon>
        <taxon>Metazoa</taxon>
        <taxon>Chordata</taxon>
        <taxon>Craniata</taxon>
        <taxon>Vertebrata</taxon>
        <taxon>Euteleostomi</taxon>
        <taxon>Archelosauria</taxon>
        <taxon>Testudinata</taxon>
        <taxon>Testudines</taxon>
        <taxon>Cryptodira</taxon>
        <taxon>Durocryptodira</taxon>
        <taxon>Testudinoidea</taxon>
        <taxon>Platysternidae</taxon>
        <taxon>Platysternon</taxon>
    </lineage>
</organism>
<reference evidence="2 3" key="1">
    <citation type="submission" date="2019-04" db="EMBL/GenBank/DDBJ databases">
        <title>Draft genome of the big-headed turtle Platysternon megacephalum.</title>
        <authorList>
            <person name="Gong S."/>
        </authorList>
    </citation>
    <scope>NUCLEOTIDE SEQUENCE [LARGE SCALE GENOMIC DNA]</scope>
    <source>
        <strain evidence="2">DO16091913</strain>
        <tissue evidence="2">Muscle</tissue>
    </source>
</reference>
<keyword evidence="3" id="KW-1185">Reference proteome</keyword>
<sequence>MEGGRRGRDGGGAPDPFVHELRLTGAQRAKFYLLGTVLAPLRVALAFVVLFLIWPFALLQVLHRSEEELKEPLTDWRR</sequence>
<protein>
    <submittedName>
        <fullName evidence="2">Solute carrier family 15 member 3</fullName>
    </submittedName>
</protein>
<dbReference type="STRING" id="55544.A0A4D9DMJ0"/>
<accession>A0A4D9DMJ0</accession>
<gene>
    <name evidence="2" type="ORF">DR999_PMT19849</name>
</gene>
<proteinExistence type="predicted"/>
<keyword evidence="1" id="KW-0472">Membrane</keyword>
<feature type="transmembrane region" description="Helical" evidence="1">
    <location>
        <begin position="31"/>
        <end position="54"/>
    </location>
</feature>
<dbReference type="Proteomes" id="UP000297703">
    <property type="component" value="Unassembled WGS sequence"/>
</dbReference>
<dbReference type="EMBL" id="QXTE01000414">
    <property type="protein sequence ID" value="TFJ98238.1"/>
    <property type="molecule type" value="Genomic_DNA"/>
</dbReference>
<evidence type="ECO:0000313" key="2">
    <source>
        <dbReference type="EMBL" id="TFJ98238.1"/>
    </source>
</evidence>
<dbReference type="AlphaFoldDB" id="A0A4D9DMJ0"/>
<comment type="caution">
    <text evidence="2">The sequence shown here is derived from an EMBL/GenBank/DDBJ whole genome shotgun (WGS) entry which is preliminary data.</text>
</comment>
<evidence type="ECO:0000256" key="1">
    <source>
        <dbReference type="SAM" id="Phobius"/>
    </source>
</evidence>